<dbReference type="NCBIfam" id="NF006367">
    <property type="entry name" value="PRK08591.1"/>
    <property type="match status" value="1"/>
</dbReference>
<dbReference type="SUPFAM" id="SSF51230">
    <property type="entry name" value="Single hybrid motif"/>
    <property type="match status" value="1"/>
</dbReference>
<dbReference type="OrthoDB" id="9763189at2"/>
<dbReference type="PROSITE" id="PS00867">
    <property type="entry name" value="CPSASE_2"/>
    <property type="match status" value="1"/>
</dbReference>
<comment type="subunit">
    <text evidence="4">Acetyl-CoA carboxylase is a heterohexamer of biotin carboxyl carrier protein, biotin carboxylase and the two subunits of carboxyl transferase in a 2:2 complex.</text>
</comment>
<evidence type="ECO:0000256" key="7">
    <source>
        <dbReference type="ARBA" id="ARBA00022741"/>
    </source>
</evidence>
<dbReference type="InterPro" id="IPR011764">
    <property type="entry name" value="Biotin_carboxylation_dom"/>
</dbReference>
<evidence type="ECO:0000256" key="13">
    <source>
        <dbReference type="PROSITE-ProRule" id="PRU00409"/>
    </source>
</evidence>
<evidence type="ECO:0000313" key="17">
    <source>
        <dbReference type="EMBL" id="KFZ29563.1"/>
    </source>
</evidence>
<dbReference type="STRING" id="1517416.IDAT_00180"/>
<comment type="function">
    <text evidence="2">This protein is a component of the acetyl coenzyme A carboxylase complex; first, biotin carboxylase catalyzes the carboxylation of the carrier protein and then the transcarboxylase transfers the carboxyl group to form malonyl-CoA.</text>
</comment>
<dbReference type="Pfam" id="PF02786">
    <property type="entry name" value="CPSase_L_D2"/>
    <property type="match status" value="1"/>
</dbReference>
<evidence type="ECO:0000256" key="5">
    <source>
        <dbReference type="ARBA" id="ARBA00017242"/>
    </source>
</evidence>
<keyword evidence="8 13" id="KW-0067">ATP-binding</keyword>
<keyword evidence="18" id="KW-1185">Reference proteome</keyword>
<dbReference type="SMART" id="SM00878">
    <property type="entry name" value="Biotin_carb_C"/>
    <property type="match status" value="1"/>
</dbReference>
<dbReference type="InterPro" id="IPR016185">
    <property type="entry name" value="PreATP-grasp_dom_sf"/>
</dbReference>
<evidence type="ECO:0000259" key="15">
    <source>
        <dbReference type="PROSITE" id="PS50975"/>
    </source>
</evidence>
<accession>A0A094L4E9</accession>
<dbReference type="Gene3D" id="3.30.470.20">
    <property type="entry name" value="ATP-grasp fold, B domain"/>
    <property type="match status" value="1"/>
</dbReference>
<feature type="domain" description="Biotin carboxylation" evidence="16">
    <location>
        <begin position="1"/>
        <end position="447"/>
    </location>
</feature>
<evidence type="ECO:0000259" key="14">
    <source>
        <dbReference type="PROSITE" id="PS50968"/>
    </source>
</evidence>
<dbReference type="GO" id="GO:0004075">
    <property type="term" value="F:biotin carboxylase activity"/>
    <property type="evidence" value="ECO:0007669"/>
    <property type="project" value="UniProtKB-EC"/>
</dbReference>
<evidence type="ECO:0000256" key="11">
    <source>
        <dbReference type="ARBA" id="ARBA00033786"/>
    </source>
</evidence>
<sequence length="658" mass="71786">MIAKLLIANRGEIACRIIRTARHLGIRTVAVYSAADQQAQHVQLADESVFIGPAPSAESYLVVDKIIAAAKQTGADAIHPGYGFLSENEAFADACASNNIIFVGPPTSAIAAMGSKSAAKSIMSEAEVPLVPGYHGNEQGLEKLLAEAEQIGFPVLLKAAYGGGGKGMRIVESAKQFKEALASAKREAQAAFGNDKMLVEKYLTKPRHVEIQVFCDQHGNAVYLAERDCSVQRRHQKVIEEAPAPALSERTRQAMGEAAVRAAQAIDYVGAGTVEFLLDTDNRFYFMEMNTRLQVEHPVTEMVTGQDLVAWQLQVAAGEPLPLSQDQVQLHGHAFEARIYAEDPHNDFLPSTGVLHHLRTPNPAADVRIDSGVVEGDEVSAYYDPMIAKLVVWGEDRATALRKLLQALDSYRIAGVRTNIDFLRSIARHRDFAQANLTTRFIEKHEKVLFADYTEQQIQDHAVLAALAENLLERPSAGADVWQQARGFRLNQPAQYALELLYRDTPISVALEQTGNGWRSQFDKRIWQAELNGDCLSVSCDGHGYQVYVMQDAQSITVFSQSANLHFQRHLVADTLSQEPAAGSMTAPMNGTIVEVLVQPGDTVEAEQALVIMEAMKMEYTIRAAHAGTVEQVFYGAGDLVSDGAELVSLSTDTTGDA</sequence>
<evidence type="ECO:0000259" key="16">
    <source>
        <dbReference type="PROSITE" id="PS50979"/>
    </source>
</evidence>
<dbReference type="InterPro" id="IPR050856">
    <property type="entry name" value="Biotin_carboxylase_complex"/>
</dbReference>
<protein>
    <recommendedName>
        <fullName evidence="5">Biotin carboxylase</fullName>
    </recommendedName>
    <alternativeName>
        <fullName evidence="11">Acetyl-coenzyme A carboxylase biotin carboxylase subunit A</fullName>
    </alternativeName>
</protein>
<dbReference type="EMBL" id="JPIN01000001">
    <property type="protein sequence ID" value="KFZ29563.1"/>
    <property type="molecule type" value="Genomic_DNA"/>
</dbReference>
<dbReference type="Pfam" id="PF00364">
    <property type="entry name" value="Biotin_lipoyl"/>
    <property type="match status" value="1"/>
</dbReference>
<comment type="caution">
    <text evidence="17">The sequence shown here is derived from an EMBL/GenBank/DDBJ whole genome shotgun (WGS) entry which is preliminary data.</text>
</comment>
<name>A0A094L4E9_9GAMM</name>
<keyword evidence="9" id="KW-0809">Transit peptide</keyword>
<evidence type="ECO:0000256" key="10">
    <source>
        <dbReference type="ARBA" id="ARBA00023267"/>
    </source>
</evidence>
<dbReference type="CDD" id="cd06850">
    <property type="entry name" value="biotinyl_domain"/>
    <property type="match status" value="1"/>
</dbReference>
<dbReference type="FunFam" id="3.30.470.20:FF:000028">
    <property type="entry name" value="Methylcrotonoyl-CoA carboxylase subunit alpha, mitochondrial"/>
    <property type="match status" value="1"/>
</dbReference>
<keyword evidence="10" id="KW-0092">Biotin</keyword>
<feature type="domain" description="ATP-grasp" evidence="15">
    <location>
        <begin position="120"/>
        <end position="317"/>
    </location>
</feature>
<dbReference type="Pfam" id="PF00289">
    <property type="entry name" value="Biotin_carb_N"/>
    <property type="match status" value="1"/>
</dbReference>
<dbReference type="PROSITE" id="PS50968">
    <property type="entry name" value="BIOTINYL_LIPOYL"/>
    <property type="match status" value="1"/>
</dbReference>
<dbReference type="PROSITE" id="PS50979">
    <property type="entry name" value="BC"/>
    <property type="match status" value="1"/>
</dbReference>
<reference evidence="17 18" key="1">
    <citation type="submission" date="2014-06" db="EMBL/GenBank/DDBJ databases">
        <title>Draft genome sequence of Idiomarina sp. MCCC 1A10513.</title>
        <authorList>
            <person name="Du J."/>
            <person name="Lai Q."/>
            <person name="Shao Z."/>
        </authorList>
    </citation>
    <scope>NUCLEOTIDE SEQUENCE [LARGE SCALE GENOMIC DNA]</scope>
    <source>
        <strain evidence="17 18">MCCC 1A10513</strain>
    </source>
</reference>
<comment type="catalytic activity">
    <reaction evidence="12">
        <text>N(6)-biotinyl-L-lysyl-[protein] + hydrogencarbonate + ATP = N(6)-carboxybiotinyl-L-lysyl-[protein] + ADP + phosphate + H(+)</text>
        <dbReference type="Rhea" id="RHEA:13501"/>
        <dbReference type="Rhea" id="RHEA-COMP:10505"/>
        <dbReference type="Rhea" id="RHEA-COMP:10506"/>
        <dbReference type="ChEBI" id="CHEBI:15378"/>
        <dbReference type="ChEBI" id="CHEBI:17544"/>
        <dbReference type="ChEBI" id="CHEBI:30616"/>
        <dbReference type="ChEBI" id="CHEBI:43474"/>
        <dbReference type="ChEBI" id="CHEBI:83144"/>
        <dbReference type="ChEBI" id="CHEBI:83145"/>
        <dbReference type="ChEBI" id="CHEBI:456216"/>
        <dbReference type="EC" id="6.3.4.14"/>
    </reaction>
</comment>
<evidence type="ECO:0000256" key="9">
    <source>
        <dbReference type="ARBA" id="ARBA00022946"/>
    </source>
</evidence>
<keyword evidence="6" id="KW-0436">Ligase</keyword>
<dbReference type="FunFam" id="3.40.50.20:FF:000010">
    <property type="entry name" value="Propionyl-CoA carboxylase subunit alpha"/>
    <property type="match status" value="1"/>
</dbReference>
<dbReference type="Gene3D" id="2.40.50.100">
    <property type="match status" value="1"/>
</dbReference>
<evidence type="ECO:0000313" key="18">
    <source>
        <dbReference type="Proteomes" id="UP000053718"/>
    </source>
</evidence>
<dbReference type="RefSeq" id="WP_034728995.1">
    <property type="nucleotide sequence ID" value="NZ_JPIN01000001.1"/>
</dbReference>
<dbReference type="InterPro" id="IPR048429">
    <property type="entry name" value="MCC_alpha_BT"/>
</dbReference>
<dbReference type="PROSITE" id="PS00866">
    <property type="entry name" value="CPSASE_1"/>
    <property type="match status" value="1"/>
</dbReference>
<dbReference type="InterPro" id="IPR011053">
    <property type="entry name" value="Single_hybrid_motif"/>
</dbReference>
<organism evidence="17 18">
    <name type="scientific">Pseudidiomarina atlantica</name>
    <dbReference type="NCBI Taxonomy" id="1517416"/>
    <lineage>
        <taxon>Bacteria</taxon>
        <taxon>Pseudomonadati</taxon>
        <taxon>Pseudomonadota</taxon>
        <taxon>Gammaproteobacteria</taxon>
        <taxon>Alteromonadales</taxon>
        <taxon>Idiomarinaceae</taxon>
        <taxon>Pseudidiomarina</taxon>
    </lineage>
</organism>
<dbReference type="GO" id="GO:0005524">
    <property type="term" value="F:ATP binding"/>
    <property type="evidence" value="ECO:0007669"/>
    <property type="project" value="UniProtKB-UniRule"/>
</dbReference>
<dbReference type="AlphaFoldDB" id="A0A094L4E9"/>
<feature type="domain" description="Lipoyl-binding" evidence="14">
    <location>
        <begin position="576"/>
        <end position="651"/>
    </location>
</feature>
<comment type="pathway">
    <text evidence="3">Lipid metabolism; malonyl-CoA biosynthesis; malonyl-CoA from acetyl-CoA: step 1/1.</text>
</comment>
<dbReference type="Gene3D" id="3.30.700.40">
    <property type="match status" value="1"/>
</dbReference>
<dbReference type="FunFam" id="3.30.1490.20:FF:000003">
    <property type="entry name" value="acetyl-CoA carboxylase isoform X1"/>
    <property type="match status" value="1"/>
</dbReference>
<dbReference type="SUPFAM" id="SSF52440">
    <property type="entry name" value="PreATP-grasp domain"/>
    <property type="match status" value="1"/>
</dbReference>
<proteinExistence type="predicted"/>
<dbReference type="Proteomes" id="UP000053718">
    <property type="component" value="Unassembled WGS sequence"/>
</dbReference>
<dbReference type="InterPro" id="IPR011054">
    <property type="entry name" value="Rudment_hybrid_motif"/>
</dbReference>
<dbReference type="InterPro" id="IPR005481">
    <property type="entry name" value="BC-like_N"/>
</dbReference>
<evidence type="ECO:0000256" key="1">
    <source>
        <dbReference type="ARBA" id="ARBA00001953"/>
    </source>
</evidence>
<dbReference type="InterPro" id="IPR005482">
    <property type="entry name" value="Biotin_COase_C"/>
</dbReference>
<dbReference type="FunFam" id="2.40.50.100:FF:000003">
    <property type="entry name" value="Acetyl-CoA carboxylase biotin carboxyl carrier protein"/>
    <property type="match status" value="1"/>
</dbReference>
<dbReference type="PROSITE" id="PS50975">
    <property type="entry name" value="ATP_GRASP"/>
    <property type="match status" value="1"/>
</dbReference>
<evidence type="ECO:0000256" key="6">
    <source>
        <dbReference type="ARBA" id="ARBA00022598"/>
    </source>
</evidence>
<evidence type="ECO:0000256" key="12">
    <source>
        <dbReference type="ARBA" id="ARBA00048600"/>
    </source>
</evidence>
<dbReference type="eggNOG" id="COG4770">
    <property type="taxonomic scope" value="Bacteria"/>
</dbReference>
<dbReference type="PANTHER" id="PTHR18866:SF33">
    <property type="entry name" value="METHYLCROTONOYL-COA CARBOXYLASE SUBUNIT ALPHA, MITOCHONDRIAL-RELATED"/>
    <property type="match status" value="1"/>
</dbReference>
<dbReference type="InterPro" id="IPR000089">
    <property type="entry name" value="Biotin_lipoyl"/>
</dbReference>
<evidence type="ECO:0000256" key="8">
    <source>
        <dbReference type="ARBA" id="ARBA00022840"/>
    </source>
</evidence>
<dbReference type="Pfam" id="PF21139">
    <property type="entry name" value="BT_MCC_alpha"/>
    <property type="match status" value="1"/>
</dbReference>
<dbReference type="SUPFAM" id="SSF56059">
    <property type="entry name" value="Glutathione synthetase ATP-binding domain-like"/>
    <property type="match status" value="1"/>
</dbReference>
<dbReference type="InterPro" id="IPR005479">
    <property type="entry name" value="CPAse_ATP-bd"/>
</dbReference>
<keyword evidence="7 13" id="KW-0547">Nucleotide-binding</keyword>
<dbReference type="InterPro" id="IPR011761">
    <property type="entry name" value="ATP-grasp"/>
</dbReference>
<dbReference type="SUPFAM" id="SSF51246">
    <property type="entry name" value="Rudiment single hybrid motif"/>
    <property type="match status" value="1"/>
</dbReference>
<evidence type="ECO:0000256" key="4">
    <source>
        <dbReference type="ARBA" id="ARBA00011750"/>
    </source>
</evidence>
<evidence type="ECO:0000256" key="3">
    <source>
        <dbReference type="ARBA" id="ARBA00004956"/>
    </source>
</evidence>
<evidence type="ECO:0000256" key="2">
    <source>
        <dbReference type="ARBA" id="ARBA00003761"/>
    </source>
</evidence>
<gene>
    <name evidence="17" type="ORF">IDAT_00180</name>
</gene>
<comment type="cofactor">
    <cofactor evidence="1">
        <name>biotin</name>
        <dbReference type="ChEBI" id="CHEBI:57586"/>
    </cofactor>
</comment>
<dbReference type="GO" id="GO:0046872">
    <property type="term" value="F:metal ion binding"/>
    <property type="evidence" value="ECO:0007669"/>
    <property type="project" value="InterPro"/>
</dbReference>
<dbReference type="PANTHER" id="PTHR18866">
    <property type="entry name" value="CARBOXYLASE:PYRUVATE/ACETYL-COA/PROPIONYL-COA CARBOXYLASE"/>
    <property type="match status" value="1"/>
</dbReference>
<dbReference type="Pfam" id="PF02785">
    <property type="entry name" value="Biotin_carb_C"/>
    <property type="match status" value="1"/>
</dbReference>